<organism evidence="2 3">
    <name type="scientific">Trifolium medium</name>
    <dbReference type="NCBI Taxonomy" id="97028"/>
    <lineage>
        <taxon>Eukaryota</taxon>
        <taxon>Viridiplantae</taxon>
        <taxon>Streptophyta</taxon>
        <taxon>Embryophyta</taxon>
        <taxon>Tracheophyta</taxon>
        <taxon>Spermatophyta</taxon>
        <taxon>Magnoliopsida</taxon>
        <taxon>eudicotyledons</taxon>
        <taxon>Gunneridae</taxon>
        <taxon>Pentapetalae</taxon>
        <taxon>rosids</taxon>
        <taxon>fabids</taxon>
        <taxon>Fabales</taxon>
        <taxon>Fabaceae</taxon>
        <taxon>Papilionoideae</taxon>
        <taxon>50 kb inversion clade</taxon>
        <taxon>NPAAA clade</taxon>
        <taxon>Hologalegina</taxon>
        <taxon>IRL clade</taxon>
        <taxon>Trifolieae</taxon>
        <taxon>Trifolium</taxon>
    </lineage>
</organism>
<comment type="caution">
    <text evidence="2">The sequence shown here is derived from an EMBL/GenBank/DDBJ whole genome shotgun (WGS) entry which is preliminary data.</text>
</comment>
<dbReference type="Proteomes" id="UP000265520">
    <property type="component" value="Unassembled WGS sequence"/>
</dbReference>
<dbReference type="AlphaFoldDB" id="A0A392UV25"/>
<protein>
    <submittedName>
        <fullName evidence="2">Uncharacterized protein</fullName>
    </submittedName>
</protein>
<evidence type="ECO:0000256" key="1">
    <source>
        <dbReference type="SAM" id="MobiDB-lite"/>
    </source>
</evidence>
<proteinExistence type="predicted"/>
<feature type="region of interest" description="Disordered" evidence="1">
    <location>
        <begin position="1"/>
        <end position="27"/>
    </location>
</feature>
<sequence length="27" mass="3142">MPLFFIQRCPRLTRPTAPPVETQGKKE</sequence>
<dbReference type="EMBL" id="LXQA010964663">
    <property type="protein sequence ID" value="MCI79033.1"/>
    <property type="molecule type" value="Genomic_DNA"/>
</dbReference>
<name>A0A392UV25_9FABA</name>
<reference evidence="2 3" key="1">
    <citation type="journal article" date="2018" name="Front. Plant Sci.">
        <title>Red Clover (Trifolium pratense) and Zigzag Clover (T. medium) - A Picture of Genomic Similarities and Differences.</title>
        <authorList>
            <person name="Dluhosova J."/>
            <person name="Istvanek J."/>
            <person name="Nedelnik J."/>
            <person name="Repkova J."/>
        </authorList>
    </citation>
    <scope>NUCLEOTIDE SEQUENCE [LARGE SCALE GENOMIC DNA]</scope>
    <source>
        <strain evidence="3">cv. 10/8</strain>
        <tissue evidence="2">Leaf</tissue>
    </source>
</reference>
<keyword evidence="3" id="KW-1185">Reference proteome</keyword>
<accession>A0A392UV25</accession>
<evidence type="ECO:0000313" key="2">
    <source>
        <dbReference type="EMBL" id="MCI79033.1"/>
    </source>
</evidence>
<gene>
    <name evidence="2" type="ORF">A2U01_0100304</name>
</gene>
<evidence type="ECO:0000313" key="3">
    <source>
        <dbReference type="Proteomes" id="UP000265520"/>
    </source>
</evidence>